<dbReference type="GO" id="GO:0003677">
    <property type="term" value="F:DNA binding"/>
    <property type="evidence" value="ECO:0007669"/>
    <property type="project" value="UniProtKB-UniRule"/>
</dbReference>
<evidence type="ECO:0000313" key="7">
    <source>
        <dbReference type="Proteomes" id="UP000216133"/>
    </source>
</evidence>
<dbReference type="SUPFAM" id="SSF46894">
    <property type="entry name" value="C-terminal effector domain of the bipartite response regulators"/>
    <property type="match status" value="1"/>
</dbReference>
<dbReference type="InterPro" id="IPR036388">
    <property type="entry name" value="WH-like_DNA-bd_sf"/>
</dbReference>
<keyword evidence="3" id="KW-0804">Transcription</keyword>
<sequence>NVNMARVRKKFEAIGLSGAVETVRGAGYRLNVTW</sequence>
<dbReference type="InterPro" id="IPR001867">
    <property type="entry name" value="OmpR/PhoB-type_DNA-bd"/>
</dbReference>
<comment type="caution">
    <text evidence="6">The sequence shown here is derived from an EMBL/GenBank/DDBJ whole genome shotgun (WGS) entry which is preliminary data.</text>
</comment>
<feature type="DNA-binding region" description="OmpR/PhoB-type" evidence="4">
    <location>
        <begin position="1"/>
        <end position="32"/>
    </location>
</feature>
<evidence type="ECO:0000256" key="1">
    <source>
        <dbReference type="ARBA" id="ARBA00023015"/>
    </source>
</evidence>
<dbReference type="GO" id="GO:0000160">
    <property type="term" value="P:phosphorelay signal transduction system"/>
    <property type="evidence" value="ECO:0007669"/>
    <property type="project" value="InterPro"/>
</dbReference>
<proteinExistence type="predicted"/>
<evidence type="ECO:0000256" key="4">
    <source>
        <dbReference type="PROSITE-ProRule" id="PRU01091"/>
    </source>
</evidence>
<accession>A0A268QUG8</accession>
<dbReference type="Gene3D" id="1.10.10.10">
    <property type="entry name" value="Winged helix-like DNA-binding domain superfamily/Winged helix DNA-binding domain"/>
    <property type="match status" value="1"/>
</dbReference>
<feature type="domain" description="OmpR/PhoB-type" evidence="5">
    <location>
        <begin position="1"/>
        <end position="32"/>
    </location>
</feature>
<keyword evidence="2 4" id="KW-0238">DNA-binding</keyword>
<dbReference type="PROSITE" id="PS51755">
    <property type="entry name" value="OMPR_PHOB"/>
    <property type="match status" value="1"/>
</dbReference>
<dbReference type="GO" id="GO:0006355">
    <property type="term" value="P:regulation of DNA-templated transcription"/>
    <property type="evidence" value="ECO:0007669"/>
    <property type="project" value="InterPro"/>
</dbReference>
<dbReference type="InterPro" id="IPR016032">
    <property type="entry name" value="Sig_transdc_resp-reg_C-effctor"/>
</dbReference>
<dbReference type="AlphaFoldDB" id="A0A268QUG8"/>
<dbReference type="Proteomes" id="UP000216133">
    <property type="component" value="Unassembled WGS sequence"/>
</dbReference>
<name>A0A268QUG8_SHOCL</name>
<evidence type="ECO:0000259" key="5">
    <source>
        <dbReference type="PROSITE" id="PS51755"/>
    </source>
</evidence>
<evidence type="ECO:0000256" key="3">
    <source>
        <dbReference type="ARBA" id="ARBA00023163"/>
    </source>
</evidence>
<keyword evidence="1" id="KW-0805">Transcription regulation</keyword>
<organism evidence="6 7">
    <name type="scientific">Shouchella clausii</name>
    <name type="common">Alkalihalobacillus clausii</name>
    <dbReference type="NCBI Taxonomy" id="79880"/>
    <lineage>
        <taxon>Bacteria</taxon>
        <taxon>Bacillati</taxon>
        <taxon>Bacillota</taxon>
        <taxon>Bacilli</taxon>
        <taxon>Bacillales</taxon>
        <taxon>Bacillaceae</taxon>
        <taxon>Shouchella</taxon>
    </lineage>
</organism>
<dbReference type="EMBL" id="NPBS01001120">
    <property type="protein sequence ID" value="PAF11500.1"/>
    <property type="molecule type" value="Genomic_DNA"/>
</dbReference>
<gene>
    <name evidence="6" type="ORF">CHH61_26995</name>
</gene>
<evidence type="ECO:0000256" key="2">
    <source>
        <dbReference type="ARBA" id="ARBA00023125"/>
    </source>
</evidence>
<evidence type="ECO:0000313" key="6">
    <source>
        <dbReference type="EMBL" id="PAF11500.1"/>
    </source>
</evidence>
<feature type="non-terminal residue" evidence="6">
    <location>
        <position position="1"/>
    </location>
</feature>
<protein>
    <recommendedName>
        <fullName evidence="5">OmpR/PhoB-type domain-containing protein</fullName>
    </recommendedName>
</protein>
<reference evidence="6 7" key="1">
    <citation type="submission" date="2017-07" db="EMBL/GenBank/DDBJ databases">
        <title>Isolation and whole genome analysis of endospore-forming bacteria from heroin.</title>
        <authorList>
            <person name="Kalinowski J."/>
            <person name="Ahrens B."/>
            <person name="Al-Dilaimi A."/>
            <person name="Winkler A."/>
            <person name="Wibberg D."/>
            <person name="Schleenbecker U."/>
            <person name="Ruckert C."/>
            <person name="Wolfel R."/>
            <person name="Grass G."/>
        </authorList>
    </citation>
    <scope>NUCLEOTIDE SEQUENCE [LARGE SCALE GENOMIC DNA]</scope>
    <source>
        <strain evidence="6 7">7523-2</strain>
    </source>
</reference>